<feature type="compositionally biased region" description="Basic residues" evidence="1">
    <location>
        <begin position="24"/>
        <end position="34"/>
    </location>
</feature>
<feature type="region of interest" description="Disordered" evidence="1">
    <location>
        <begin position="1"/>
        <end position="63"/>
    </location>
</feature>
<accession>A0A6A6P0A5</accession>
<proteinExistence type="predicted"/>
<dbReference type="AlphaFoldDB" id="A0A6A6P0A5"/>
<gene>
    <name evidence="2" type="ORF">BDY21DRAFT_26204</name>
</gene>
<organism evidence="2 3">
    <name type="scientific">Lineolata rhizophorae</name>
    <dbReference type="NCBI Taxonomy" id="578093"/>
    <lineage>
        <taxon>Eukaryota</taxon>
        <taxon>Fungi</taxon>
        <taxon>Dikarya</taxon>
        <taxon>Ascomycota</taxon>
        <taxon>Pezizomycotina</taxon>
        <taxon>Dothideomycetes</taxon>
        <taxon>Dothideomycetes incertae sedis</taxon>
        <taxon>Lineolatales</taxon>
        <taxon>Lineolataceae</taxon>
        <taxon>Lineolata</taxon>
    </lineage>
</organism>
<sequence>MGALPSSLSRGGGAICSSPVPPPRRWRRRKRARARKADASLVRRKPPNQAGTPPFSASRAKPGVAPRRLPILLQGCASTPPSPAHLPFAVARRVPARPTNPTAWHADAGALRLEGASEHAFPGAPDGSFLSQKPANRAEASRPSRISRLCLGSRWRLESITETTGIGGILGKFHGRRRGQSTVRNLRSLPTA</sequence>
<evidence type="ECO:0000313" key="3">
    <source>
        <dbReference type="Proteomes" id="UP000799766"/>
    </source>
</evidence>
<name>A0A6A6P0A5_9PEZI</name>
<protein>
    <submittedName>
        <fullName evidence="2">Uncharacterized protein</fullName>
    </submittedName>
</protein>
<evidence type="ECO:0000256" key="1">
    <source>
        <dbReference type="SAM" id="MobiDB-lite"/>
    </source>
</evidence>
<evidence type="ECO:0000313" key="2">
    <source>
        <dbReference type="EMBL" id="KAF2457451.1"/>
    </source>
</evidence>
<dbReference type="Proteomes" id="UP000799766">
    <property type="component" value="Unassembled WGS sequence"/>
</dbReference>
<keyword evidence="3" id="KW-1185">Reference proteome</keyword>
<reference evidence="2" key="1">
    <citation type="journal article" date="2020" name="Stud. Mycol.">
        <title>101 Dothideomycetes genomes: a test case for predicting lifestyles and emergence of pathogens.</title>
        <authorList>
            <person name="Haridas S."/>
            <person name="Albert R."/>
            <person name="Binder M."/>
            <person name="Bloem J."/>
            <person name="Labutti K."/>
            <person name="Salamov A."/>
            <person name="Andreopoulos B."/>
            <person name="Baker S."/>
            <person name="Barry K."/>
            <person name="Bills G."/>
            <person name="Bluhm B."/>
            <person name="Cannon C."/>
            <person name="Castanera R."/>
            <person name="Culley D."/>
            <person name="Daum C."/>
            <person name="Ezra D."/>
            <person name="Gonzalez J."/>
            <person name="Henrissat B."/>
            <person name="Kuo A."/>
            <person name="Liang C."/>
            <person name="Lipzen A."/>
            <person name="Lutzoni F."/>
            <person name="Magnuson J."/>
            <person name="Mondo S."/>
            <person name="Nolan M."/>
            <person name="Ohm R."/>
            <person name="Pangilinan J."/>
            <person name="Park H.-J."/>
            <person name="Ramirez L."/>
            <person name="Alfaro M."/>
            <person name="Sun H."/>
            <person name="Tritt A."/>
            <person name="Yoshinaga Y."/>
            <person name="Zwiers L.-H."/>
            <person name="Turgeon B."/>
            <person name="Goodwin S."/>
            <person name="Spatafora J."/>
            <person name="Crous P."/>
            <person name="Grigoriev I."/>
        </authorList>
    </citation>
    <scope>NUCLEOTIDE SEQUENCE</scope>
    <source>
        <strain evidence="2">ATCC 16933</strain>
    </source>
</reference>
<feature type="region of interest" description="Disordered" evidence="1">
    <location>
        <begin position="118"/>
        <end position="142"/>
    </location>
</feature>
<dbReference type="EMBL" id="MU001680">
    <property type="protein sequence ID" value="KAF2457451.1"/>
    <property type="molecule type" value="Genomic_DNA"/>
</dbReference>